<reference evidence="3" key="2">
    <citation type="submission" date="2015-07" db="EMBL/GenBank/DDBJ databases">
        <authorList>
            <person name="Noorani M."/>
        </authorList>
    </citation>
    <scope>NUCLEOTIDE SEQUENCE</scope>
    <source>
        <strain evidence="3">Yugu1</strain>
    </source>
</reference>
<dbReference type="EMBL" id="KQ475649">
    <property type="protein sequence ID" value="RCU61755.1"/>
    <property type="molecule type" value="Genomic_DNA"/>
</dbReference>
<dbReference type="Pfam" id="PF12357">
    <property type="entry name" value="PLD_C"/>
    <property type="match status" value="1"/>
</dbReference>
<gene>
    <name evidence="3" type="ORF">SETIT_J031400v2</name>
</gene>
<feature type="domain" description="Phospholipase D C-terminal" evidence="2">
    <location>
        <begin position="12"/>
        <end position="49"/>
    </location>
</feature>
<evidence type="ECO:0000256" key="1">
    <source>
        <dbReference type="SAM" id="MobiDB-lite"/>
    </source>
</evidence>
<dbReference type="OrthoDB" id="693791at2759"/>
<protein>
    <recommendedName>
        <fullName evidence="2">Phospholipase D C-terminal domain-containing protein</fullName>
    </recommendedName>
</protein>
<name>A0A368PFE8_SETIT</name>
<evidence type="ECO:0000259" key="2">
    <source>
        <dbReference type="Pfam" id="PF12357"/>
    </source>
</evidence>
<organism evidence="3">
    <name type="scientific">Setaria italica</name>
    <name type="common">Foxtail millet</name>
    <name type="synonym">Panicum italicum</name>
    <dbReference type="NCBI Taxonomy" id="4555"/>
    <lineage>
        <taxon>Eukaryota</taxon>
        <taxon>Viridiplantae</taxon>
        <taxon>Streptophyta</taxon>
        <taxon>Embryophyta</taxon>
        <taxon>Tracheophyta</taxon>
        <taxon>Spermatophyta</taxon>
        <taxon>Magnoliopsida</taxon>
        <taxon>Liliopsida</taxon>
        <taxon>Poales</taxon>
        <taxon>Poaceae</taxon>
        <taxon>PACMAD clade</taxon>
        <taxon>Panicoideae</taxon>
        <taxon>Panicodae</taxon>
        <taxon>Paniceae</taxon>
        <taxon>Cenchrinae</taxon>
        <taxon>Setaria</taxon>
    </lineage>
</organism>
<dbReference type="InParanoid" id="A0A368PFE8"/>
<feature type="region of interest" description="Disordered" evidence="1">
    <location>
        <begin position="45"/>
        <end position="97"/>
    </location>
</feature>
<evidence type="ECO:0000313" key="3">
    <source>
        <dbReference type="EMBL" id="RCU61755.1"/>
    </source>
</evidence>
<feature type="compositionally biased region" description="Low complexity" evidence="1">
    <location>
        <begin position="83"/>
        <end position="97"/>
    </location>
</feature>
<proteinExistence type="predicted"/>
<sequence length="97" mass="10528">MSLRYEHLDAVDEAFTHPESLECVCKVNAMADMYWDLYVGDGPERDLPGNCSPTPSGSPPMAPSRSCWGWSSSRTPRRGCSAPSSTTSHPSSPHSRG</sequence>
<dbReference type="AlphaFoldDB" id="A0A368PFE8"/>
<dbReference type="InterPro" id="IPR024632">
    <property type="entry name" value="PLipase_D_C"/>
</dbReference>
<accession>A0A368PFE8</accession>
<dbReference type="STRING" id="4555.A0A368PFE8"/>
<reference evidence="3" key="1">
    <citation type="journal article" date="2012" name="Nat. Biotechnol.">
        <title>Reference genome sequence of the model plant Setaria.</title>
        <authorList>
            <person name="Bennetzen J.L."/>
            <person name="Schmutz J."/>
            <person name="Wang H."/>
            <person name="Percifield R."/>
            <person name="Hawkins J."/>
            <person name="Pontaroli A.C."/>
            <person name="Estep M."/>
            <person name="Feng L."/>
            <person name="Vaughn J.N."/>
            <person name="Grimwood J."/>
            <person name="Jenkins J."/>
            <person name="Barry K."/>
            <person name="Lindquist E."/>
            <person name="Hellsten U."/>
            <person name="Deshpande S."/>
            <person name="Wang X."/>
            <person name="Wu X."/>
            <person name="Mitros T."/>
            <person name="Triplett J."/>
            <person name="Yang X."/>
            <person name="Ye C.Y."/>
            <person name="Mauro-Herrera M."/>
            <person name="Wang L."/>
            <person name="Li P."/>
            <person name="Sharma M."/>
            <person name="Sharma R."/>
            <person name="Ronald P.C."/>
            <person name="Panaud O."/>
            <person name="Kellogg E.A."/>
            <person name="Brutnell T.P."/>
            <person name="Doust A.N."/>
            <person name="Tuskan G.A."/>
            <person name="Rokhsar D."/>
            <person name="Devos K.M."/>
        </authorList>
    </citation>
    <scope>NUCLEOTIDE SEQUENCE [LARGE SCALE GENOMIC DNA]</scope>
    <source>
        <strain evidence="3">Yugu1</strain>
    </source>
</reference>